<accession>A0A9P4TXP4</accession>
<dbReference type="EMBL" id="MU007038">
    <property type="protein sequence ID" value="KAF2430549.1"/>
    <property type="molecule type" value="Genomic_DNA"/>
</dbReference>
<sequence length="110" mass="12237">MIITASNPSAFESVTRAILPHKICGSFIAHIRTENQLHATISPYTLSIPIFGPHTTSMESRCNFNTTWASSTPNTGSLKRSPSRVRTIYRIRYRKASTIKGFIVAVRIEG</sequence>
<dbReference type="AlphaFoldDB" id="A0A9P4TXP4"/>
<gene>
    <name evidence="1" type="ORF">EJ08DRAFT_237936</name>
</gene>
<proteinExistence type="predicted"/>
<organism evidence="1 2">
    <name type="scientific">Tothia fuscella</name>
    <dbReference type="NCBI Taxonomy" id="1048955"/>
    <lineage>
        <taxon>Eukaryota</taxon>
        <taxon>Fungi</taxon>
        <taxon>Dikarya</taxon>
        <taxon>Ascomycota</taxon>
        <taxon>Pezizomycotina</taxon>
        <taxon>Dothideomycetes</taxon>
        <taxon>Pleosporomycetidae</taxon>
        <taxon>Venturiales</taxon>
        <taxon>Cylindrosympodiaceae</taxon>
        <taxon>Tothia</taxon>
    </lineage>
</organism>
<evidence type="ECO:0000313" key="1">
    <source>
        <dbReference type="EMBL" id="KAF2430549.1"/>
    </source>
</evidence>
<evidence type="ECO:0000313" key="2">
    <source>
        <dbReference type="Proteomes" id="UP000800235"/>
    </source>
</evidence>
<reference evidence="1" key="1">
    <citation type="journal article" date="2020" name="Stud. Mycol.">
        <title>101 Dothideomycetes genomes: a test case for predicting lifestyles and emergence of pathogens.</title>
        <authorList>
            <person name="Haridas S."/>
            <person name="Albert R."/>
            <person name="Binder M."/>
            <person name="Bloem J."/>
            <person name="Labutti K."/>
            <person name="Salamov A."/>
            <person name="Andreopoulos B."/>
            <person name="Baker S."/>
            <person name="Barry K."/>
            <person name="Bills G."/>
            <person name="Bluhm B."/>
            <person name="Cannon C."/>
            <person name="Castanera R."/>
            <person name="Culley D."/>
            <person name="Daum C."/>
            <person name="Ezra D."/>
            <person name="Gonzalez J."/>
            <person name="Henrissat B."/>
            <person name="Kuo A."/>
            <person name="Liang C."/>
            <person name="Lipzen A."/>
            <person name="Lutzoni F."/>
            <person name="Magnuson J."/>
            <person name="Mondo S."/>
            <person name="Nolan M."/>
            <person name="Ohm R."/>
            <person name="Pangilinan J."/>
            <person name="Park H.-J."/>
            <person name="Ramirez L."/>
            <person name="Alfaro M."/>
            <person name="Sun H."/>
            <person name="Tritt A."/>
            <person name="Yoshinaga Y."/>
            <person name="Zwiers L.-H."/>
            <person name="Turgeon B."/>
            <person name="Goodwin S."/>
            <person name="Spatafora J."/>
            <person name="Crous P."/>
            <person name="Grigoriev I."/>
        </authorList>
    </citation>
    <scope>NUCLEOTIDE SEQUENCE</scope>
    <source>
        <strain evidence="1">CBS 130266</strain>
    </source>
</reference>
<dbReference type="Proteomes" id="UP000800235">
    <property type="component" value="Unassembled WGS sequence"/>
</dbReference>
<comment type="caution">
    <text evidence="1">The sequence shown here is derived from an EMBL/GenBank/DDBJ whole genome shotgun (WGS) entry which is preliminary data.</text>
</comment>
<protein>
    <submittedName>
        <fullName evidence="1">Uncharacterized protein</fullName>
    </submittedName>
</protein>
<keyword evidence="2" id="KW-1185">Reference proteome</keyword>
<name>A0A9P4TXP4_9PEZI</name>